<dbReference type="eggNOG" id="COG0745">
    <property type="taxonomic scope" value="Bacteria"/>
</dbReference>
<feature type="domain" description="Response regulatory" evidence="9">
    <location>
        <begin position="775"/>
        <end position="889"/>
    </location>
</feature>
<dbReference type="EC" id="2.7.13.3" evidence="2"/>
<protein>
    <recommendedName>
        <fullName evidence="2">histidine kinase</fullName>
        <ecNumber evidence="2">2.7.13.3</ecNumber>
    </recommendedName>
</protein>
<dbReference type="PANTHER" id="PTHR45339:SF1">
    <property type="entry name" value="HYBRID SIGNAL TRANSDUCTION HISTIDINE KINASE J"/>
    <property type="match status" value="1"/>
</dbReference>
<keyword evidence="7" id="KW-0472">Membrane</keyword>
<dbReference type="AlphaFoldDB" id="A0A0B8T224"/>
<dbReference type="SUPFAM" id="SSF55781">
    <property type="entry name" value="GAF domain-like"/>
    <property type="match status" value="1"/>
</dbReference>
<dbReference type="CDD" id="cd00082">
    <property type="entry name" value="HisKA"/>
    <property type="match status" value="1"/>
</dbReference>
<dbReference type="Pfam" id="PF00512">
    <property type="entry name" value="HisKA"/>
    <property type="match status" value="1"/>
</dbReference>
<dbReference type="FunFam" id="3.30.565.10:FF:000010">
    <property type="entry name" value="Sensor histidine kinase RcsC"/>
    <property type="match status" value="1"/>
</dbReference>
<reference evidence="11" key="1">
    <citation type="submission" date="2014-04" db="EMBL/GenBank/DDBJ databases">
        <title>Whole-Genome optical mapping and complete genome sequence of Sphingobacterium deserti sp. nov., a new spaces isolated from desert in the west of China.</title>
        <authorList>
            <person name="Teng C."/>
            <person name="Zhou Z."/>
            <person name="Li X."/>
            <person name="Chen M."/>
            <person name="Lin M."/>
            <person name="Wang L."/>
            <person name="Su S."/>
            <person name="Zhang C."/>
            <person name="Zhang W."/>
        </authorList>
    </citation>
    <scope>NUCLEOTIDE SEQUENCE [LARGE SCALE GENOMIC DNA]</scope>
    <source>
        <strain evidence="11">ACCC05744</strain>
    </source>
</reference>
<dbReference type="Gene3D" id="3.30.565.10">
    <property type="entry name" value="Histidine kinase-like ATPase, C-terminal domain"/>
    <property type="match status" value="1"/>
</dbReference>
<feature type="modified residue" description="4-aspartylphosphate" evidence="5">
    <location>
        <position position="948"/>
    </location>
</feature>
<dbReference type="Pfam" id="PF02518">
    <property type="entry name" value="HATPase_c"/>
    <property type="match status" value="1"/>
</dbReference>
<dbReference type="CDD" id="cd16922">
    <property type="entry name" value="HATPase_EvgS-ArcB-TorS-like"/>
    <property type="match status" value="1"/>
</dbReference>
<evidence type="ECO:0000256" key="4">
    <source>
        <dbReference type="ARBA" id="ARBA00023012"/>
    </source>
</evidence>
<dbReference type="CDD" id="cd17546">
    <property type="entry name" value="REC_hyHK_CKI1_RcsC-like"/>
    <property type="match status" value="1"/>
</dbReference>
<feature type="domain" description="Response regulatory" evidence="9">
    <location>
        <begin position="1047"/>
        <end position="1165"/>
    </location>
</feature>
<feature type="transmembrane region" description="Helical" evidence="7">
    <location>
        <begin position="197"/>
        <end position="216"/>
    </location>
</feature>
<comment type="caution">
    <text evidence="10">The sequence shown here is derived from an EMBL/GenBank/DDBJ whole genome shotgun (WGS) entry which is preliminary data.</text>
</comment>
<keyword evidence="6" id="KW-0175">Coiled coil</keyword>
<evidence type="ECO:0000256" key="6">
    <source>
        <dbReference type="SAM" id="Coils"/>
    </source>
</evidence>
<dbReference type="PROSITE" id="PS50110">
    <property type="entry name" value="RESPONSE_REGULATORY"/>
    <property type="match status" value="3"/>
</dbReference>
<organism evidence="10 11">
    <name type="scientific">Sphingobacterium deserti</name>
    <dbReference type="NCBI Taxonomy" id="1229276"/>
    <lineage>
        <taxon>Bacteria</taxon>
        <taxon>Pseudomonadati</taxon>
        <taxon>Bacteroidota</taxon>
        <taxon>Sphingobacteriia</taxon>
        <taxon>Sphingobacteriales</taxon>
        <taxon>Sphingobacteriaceae</taxon>
        <taxon>Sphingobacterium</taxon>
    </lineage>
</organism>
<dbReference type="InterPro" id="IPR029016">
    <property type="entry name" value="GAF-like_dom_sf"/>
</dbReference>
<keyword evidence="3 5" id="KW-0597">Phosphoprotein</keyword>
<dbReference type="InterPro" id="IPR011006">
    <property type="entry name" value="CheY-like_superfamily"/>
</dbReference>
<evidence type="ECO:0000259" key="9">
    <source>
        <dbReference type="PROSITE" id="PS50110"/>
    </source>
</evidence>
<proteinExistence type="predicted"/>
<keyword evidence="7" id="KW-1133">Transmembrane helix</keyword>
<dbReference type="GO" id="GO:0000155">
    <property type="term" value="F:phosphorelay sensor kinase activity"/>
    <property type="evidence" value="ECO:0007669"/>
    <property type="project" value="InterPro"/>
</dbReference>
<dbReference type="SMART" id="SM00448">
    <property type="entry name" value="REC"/>
    <property type="match status" value="3"/>
</dbReference>
<feature type="transmembrane region" description="Helical" evidence="7">
    <location>
        <begin position="21"/>
        <end position="45"/>
    </location>
</feature>
<feature type="coiled-coil region" evidence="6">
    <location>
        <begin position="407"/>
        <end position="497"/>
    </location>
</feature>
<keyword evidence="4" id="KW-0902">Two-component regulatory system</keyword>
<dbReference type="Proteomes" id="UP000031802">
    <property type="component" value="Unassembled WGS sequence"/>
</dbReference>
<feature type="modified residue" description="4-aspartylphosphate" evidence="5">
    <location>
        <position position="1098"/>
    </location>
</feature>
<evidence type="ECO:0000256" key="1">
    <source>
        <dbReference type="ARBA" id="ARBA00000085"/>
    </source>
</evidence>
<dbReference type="SUPFAM" id="SSF55874">
    <property type="entry name" value="ATPase domain of HSP90 chaperone/DNA topoisomerase II/histidine kinase"/>
    <property type="match status" value="1"/>
</dbReference>
<accession>A0A0B8T224</accession>
<evidence type="ECO:0000256" key="5">
    <source>
        <dbReference type="PROSITE-ProRule" id="PRU00169"/>
    </source>
</evidence>
<gene>
    <name evidence="10" type="ORF">DI53_0893</name>
</gene>
<dbReference type="PRINTS" id="PR00344">
    <property type="entry name" value="BCTRLSENSOR"/>
</dbReference>
<dbReference type="InterPro" id="IPR036890">
    <property type="entry name" value="HATPase_C_sf"/>
</dbReference>
<dbReference type="SMART" id="SM00387">
    <property type="entry name" value="HATPase_c"/>
    <property type="match status" value="1"/>
</dbReference>
<keyword evidence="7" id="KW-0812">Transmembrane</keyword>
<dbReference type="Gene3D" id="3.30.450.40">
    <property type="match status" value="1"/>
</dbReference>
<dbReference type="InterPro" id="IPR004358">
    <property type="entry name" value="Sig_transdc_His_kin-like_C"/>
</dbReference>
<sequence>MLEIADYQTSAHQMKFKKEAVLKWELFIGIIVAYLIIIGTAVYFFTALGTKVEHVKIANDRLQKKANILNEIDQQIFTSVQEKTRYLLKDESQELHNFPNLLKFVEHAATDLKEGFQKNHPFDREVDVFEAANRRMFDIDAIQTQKDNGISDNKELLLKEQSIVNNSILRLRTMILHERQKISTDFHNSVATLKNTAYLLIGLPLIFILFIFNRVVRIIRELSRRSKESQKLNQEIYLAQQNIELSNWVLAESSLLSEKLTGIDDENLIAETAFSTLVNSIKFYAGALYIRRIDSYEYILKQQIGIDSNTPPFASFRHGEGLLGGATKGKEIKVLHNDTAHILTSSSSLNGNQIRTIILVPLVFEQKCLGILEIGGAFDETSLSKTLQYLERISLILAMAIKFGQSHMLVESLLEETQQQTEELEAQQEELRITNEELIYKTNLLEASEEELRVQQEELQQTNSELEEKAKQLEVRNQELNTAQKIVEEKIQEVELASKYKSEFMANMSHELRTPLNSILILAKLLQDNKNRNLQPDQVKYASVIHSAGSDLLQLINELLDLAKIESGKVELNYERINMQEFLSNIENLFTTTAEERDITFAIDQKEPIPIDFVSDEYRIEQVLKNFLSNAFKFTAKKGFVKLTIEVVNENLKFIVTDNGKGISEEKQQLIFEAFRQEDGSTSRKYGGTGLGLSISREIASLLGGRITLASELNKGSTFTLIIPYKTATAIRYPREIENKTSSSPLADDESNKVEALPVSENLGIEMPEESKNKNLLIVEDDIKFADILRDFAHVHGFQVMLSHDGVDAIQKAKQFKPHAIILDVMLPLSDGWEVLKTLKGIPETKHIPIHMMSAANFTQREFIENGAIGFLSKPVSEDSLKKVFDNIRLNINSGIRKVLLIEDQEFQSEIIKSAFAEQNINVIQAFSAKMGLSKLDTEKNIDCVILDIKLPDADGLDVLDQIKSMPSYTDTPIIINTAYDLSKKQIDHIQQYTKAMVLKSGKSNSRLIDEVKLFLNKIISDDYTPLKNISKLDKLASSTDNLQGKTVLIADDDMRNIFALTTTLQGYDMEIEIANNGQEALDIVKQGTRKIDIVLMDIMMPEMDGYEAIAEIRRDKTYANLPIIAVTAKAMKGDREKSIQIGASDYVSKPIDIDKLVSLMRVWLS</sequence>
<evidence type="ECO:0000259" key="8">
    <source>
        <dbReference type="PROSITE" id="PS50109"/>
    </source>
</evidence>
<evidence type="ECO:0000256" key="2">
    <source>
        <dbReference type="ARBA" id="ARBA00012438"/>
    </source>
</evidence>
<evidence type="ECO:0000313" key="10">
    <source>
        <dbReference type="EMBL" id="KGE15212.1"/>
    </source>
</evidence>
<dbReference type="InterPro" id="IPR003661">
    <property type="entry name" value="HisK_dim/P_dom"/>
</dbReference>
<dbReference type="Gene3D" id="3.40.50.2300">
    <property type="match status" value="3"/>
</dbReference>
<name>A0A0B8T224_9SPHI</name>
<evidence type="ECO:0000256" key="7">
    <source>
        <dbReference type="SAM" id="Phobius"/>
    </source>
</evidence>
<comment type="catalytic activity">
    <reaction evidence="1">
        <text>ATP + protein L-histidine = ADP + protein N-phospho-L-histidine.</text>
        <dbReference type="EC" id="2.7.13.3"/>
    </reaction>
</comment>
<dbReference type="InterPro" id="IPR036097">
    <property type="entry name" value="HisK_dim/P_sf"/>
</dbReference>
<dbReference type="InterPro" id="IPR001789">
    <property type="entry name" value="Sig_transdc_resp-reg_receiver"/>
</dbReference>
<evidence type="ECO:0000256" key="3">
    <source>
        <dbReference type="ARBA" id="ARBA00022553"/>
    </source>
</evidence>
<dbReference type="EMBL" id="JJMU01000014">
    <property type="protein sequence ID" value="KGE15212.1"/>
    <property type="molecule type" value="Genomic_DNA"/>
</dbReference>
<dbReference type="PANTHER" id="PTHR45339">
    <property type="entry name" value="HYBRID SIGNAL TRANSDUCTION HISTIDINE KINASE J"/>
    <property type="match status" value="1"/>
</dbReference>
<dbReference type="Pfam" id="PF00072">
    <property type="entry name" value="Response_reg"/>
    <property type="match status" value="3"/>
</dbReference>
<feature type="modified residue" description="4-aspartylphosphate" evidence="5">
    <location>
        <position position="824"/>
    </location>
</feature>
<dbReference type="STRING" id="1229276.DI53_0893"/>
<feature type="domain" description="Histidine kinase" evidence="8">
    <location>
        <begin position="507"/>
        <end position="727"/>
    </location>
</feature>
<reference evidence="10 11" key="2">
    <citation type="journal article" date="2015" name="PLoS ONE">
        <title>Whole-Genome Optical Mapping and Finished Genome Sequence of Sphingobacterium deserti sp. nov., a New Species Isolated from the Western Desert of China.</title>
        <authorList>
            <person name="Teng C."/>
            <person name="Zhou Z."/>
            <person name="Molnar I."/>
            <person name="Li X."/>
            <person name="Tang R."/>
            <person name="Chen M."/>
            <person name="Wang L."/>
            <person name="Su S."/>
            <person name="Zhang W."/>
            <person name="Lin M."/>
        </authorList>
    </citation>
    <scope>NUCLEOTIDE SEQUENCE [LARGE SCALE GENOMIC DNA]</scope>
    <source>
        <strain evidence="11">ACCC05744</strain>
    </source>
</reference>
<dbReference type="eggNOG" id="COG4251">
    <property type="taxonomic scope" value="Bacteria"/>
</dbReference>
<dbReference type="SUPFAM" id="SSF47384">
    <property type="entry name" value="Homodimeric domain of signal transducing histidine kinase"/>
    <property type="match status" value="1"/>
</dbReference>
<dbReference type="SMART" id="SM00388">
    <property type="entry name" value="HisKA"/>
    <property type="match status" value="1"/>
</dbReference>
<feature type="domain" description="Response regulatory" evidence="9">
    <location>
        <begin position="898"/>
        <end position="1015"/>
    </location>
</feature>
<dbReference type="InterPro" id="IPR005467">
    <property type="entry name" value="His_kinase_dom"/>
</dbReference>
<dbReference type="PATRIC" id="fig|1229276.3.peg.916"/>
<dbReference type="Gene3D" id="1.10.287.130">
    <property type="match status" value="1"/>
</dbReference>
<dbReference type="InterPro" id="IPR003594">
    <property type="entry name" value="HATPase_dom"/>
</dbReference>
<dbReference type="SUPFAM" id="SSF52172">
    <property type="entry name" value="CheY-like"/>
    <property type="match status" value="3"/>
</dbReference>
<keyword evidence="11" id="KW-1185">Reference proteome</keyword>
<dbReference type="PROSITE" id="PS50109">
    <property type="entry name" value="HIS_KIN"/>
    <property type="match status" value="1"/>
</dbReference>
<evidence type="ECO:0000313" key="11">
    <source>
        <dbReference type="Proteomes" id="UP000031802"/>
    </source>
</evidence>